<evidence type="ECO:0000256" key="5">
    <source>
        <dbReference type="ARBA" id="ARBA00023136"/>
    </source>
</evidence>
<comment type="caution">
    <text evidence="7">The sequence shown here is derived from an EMBL/GenBank/DDBJ whole genome shotgun (WGS) entry which is preliminary data.</text>
</comment>
<protein>
    <submittedName>
        <fullName evidence="7">YihY/virulence factor BrkB family protein</fullName>
    </submittedName>
</protein>
<evidence type="ECO:0000313" key="7">
    <source>
        <dbReference type="EMBL" id="MEZ0166208.1"/>
    </source>
</evidence>
<keyword evidence="5 6" id="KW-0472">Membrane</keyword>
<dbReference type="InterPro" id="IPR017039">
    <property type="entry name" value="Virul_fac_BrkB"/>
</dbReference>
<dbReference type="PANTHER" id="PTHR30213:SF1">
    <property type="entry name" value="INNER MEMBRANE PROTEIN YHJD"/>
    <property type="match status" value="1"/>
</dbReference>
<gene>
    <name evidence="7" type="ORF">AB2L27_15720</name>
</gene>
<keyword evidence="4 6" id="KW-1133">Transmembrane helix</keyword>
<feature type="transmembrane region" description="Helical" evidence="6">
    <location>
        <begin position="163"/>
        <end position="186"/>
    </location>
</feature>
<dbReference type="Pfam" id="PF03631">
    <property type="entry name" value="Virul_fac_BrkB"/>
    <property type="match status" value="1"/>
</dbReference>
<dbReference type="Proteomes" id="UP001565927">
    <property type="component" value="Unassembled WGS sequence"/>
</dbReference>
<sequence length="361" mass="37841">MSGAVEQAKSAVGTVQRSMPLRAYKRYGQARGNVLAGGIAYFAFFSLIPAVTVSLTVLGLVMNGVPEVRDWVVRNLVDGINQYAPGLVNQGQRPAGPAGENAQGIYVDEFLGGSQLTFTLIVSLATGLFTGLGWVDGLRQGVRAVFGEDTDAGNFLLVRLRDLLGMVIIGFGVLLSAVALVATNAAGDFVLDLLGFEPSTWSSWTLRVLGIVVSLAIDTATFLAVFRFLPGADVPVRDLIQGAVLGGIGIGLLKQFGTTIARRSADGNPVLGSAVTLVVLLVLMNLIARLALLAAAWAATRAEEHGSLNPDLMAQARLTVPLGPEAPDGFAVPERRRRAPFVSGLVVGAVSAAALRRVGRR</sequence>
<feature type="transmembrane region" description="Helical" evidence="6">
    <location>
        <begin position="34"/>
        <end position="61"/>
    </location>
</feature>
<evidence type="ECO:0000256" key="2">
    <source>
        <dbReference type="ARBA" id="ARBA00022475"/>
    </source>
</evidence>
<evidence type="ECO:0000256" key="4">
    <source>
        <dbReference type="ARBA" id="ARBA00022989"/>
    </source>
</evidence>
<name>A0ABV4H3R3_9ACTN</name>
<feature type="transmembrane region" description="Helical" evidence="6">
    <location>
        <begin position="116"/>
        <end position="135"/>
    </location>
</feature>
<dbReference type="EMBL" id="JBGFTU010000019">
    <property type="protein sequence ID" value="MEZ0166208.1"/>
    <property type="molecule type" value="Genomic_DNA"/>
</dbReference>
<accession>A0ABV4H3R3</accession>
<dbReference type="PANTHER" id="PTHR30213">
    <property type="entry name" value="INNER MEMBRANE PROTEIN YHJD"/>
    <property type="match status" value="1"/>
</dbReference>
<organism evidence="7 8">
    <name type="scientific">Kineococcus halophytocola</name>
    <dbReference type="NCBI Taxonomy" id="3234027"/>
    <lineage>
        <taxon>Bacteria</taxon>
        <taxon>Bacillati</taxon>
        <taxon>Actinomycetota</taxon>
        <taxon>Actinomycetes</taxon>
        <taxon>Kineosporiales</taxon>
        <taxon>Kineosporiaceae</taxon>
        <taxon>Kineococcus</taxon>
    </lineage>
</organism>
<evidence type="ECO:0000313" key="8">
    <source>
        <dbReference type="Proteomes" id="UP001565927"/>
    </source>
</evidence>
<evidence type="ECO:0000256" key="3">
    <source>
        <dbReference type="ARBA" id="ARBA00022692"/>
    </source>
</evidence>
<reference evidence="7 8" key="1">
    <citation type="submission" date="2024-07" db="EMBL/GenBank/DDBJ databases">
        <authorList>
            <person name="Thanompreechachai J."/>
            <person name="Duangmal K."/>
        </authorList>
    </citation>
    <scope>NUCLEOTIDE SEQUENCE [LARGE SCALE GENOMIC DNA]</scope>
    <source>
        <strain evidence="7 8">LSe6-4</strain>
    </source>
</reference>
<feature type="transmembrane region" description="Helical" evidence="6">
    <location>
        <begin position="270"/>
        <end position="299"/>
    </location>
</feature>
<proteinExistence type="predicted"/>
<comment type="subcellular location">
    <subcellularLocation>
        <location evidence="1">Cell membrane</location>
        <topology evidence="1">Multi-pass membrane protein</topology>
    </subcellularLocation>
</comment>
<keyword evidence="2" id="KW-1003">Cell membrane</keyword>
<keyword evidence="3 6" id="KW-0812">Transmembrane</keyword>
<keyword evidence="8" id="KW-1185">Reference proteome</keyword>
<evidence type="ECO:0000256" key="6">
    <source>
        <dbReference type="SAM" id="Phobius"/>
    </source>
</evidence>
<dbReference type="RefSeq" id="WP_370442432.1">
    <property type="nucleotide sequence ID" value="NZ_JBGFTU010000019.1"/>
</dbReference>
<feature type="transmembrane region" description="Helical" evidence="6">
    <location>
        <begin position="206"/>
        <end position="229"/>
    </location>
</feature>
<evidence type="ECO:0000256" key="1">
    <source>
        <dbReference type="ARBA" id="ARBA00004651"/>
    </source>
</evidence>